<evidence type="ECO:0000313" key="2">
    <source>
        <dbReference type="EMBL" id="KAL2059761.1"/>
    </source>
</evidence>
<reference evidence="2 3" key="1">
    <citation type="journal article" date="2024" name="Commun. Biol.">
        <title>Comparative genomic analysis of thermophilic fungi reveals convergent evolutionary adaptations and gene losses.</title>
        <authorList>
            <person name="Steindorff A.S."/>
            <person name="Aguilar-Pontes M.V."/>
            <person name="Robinson A.J."/>
            <person name="Andreopoulos B."/>
            <person name="LaButti K."/>
            <person name="Kuo A."/>
            <person name="Mondo S."/>
            <person name="Riley R."/>
            <person name="Otillar R."/>
            <person name="Haridas S."/>
            <person name="Lipzen A."/>
            <person name="Grimwood J."/>
            <person name="Schmutz J."/>
            <person name="Clum A."/>
            <person name="Reid I.D."/>
            <person name="Moisan M.C."/>
            <person name="Butler G."/>
            <person name="Nguyen T.T.M."/>
            <person name="Dewar K."/>
            <person name="Conant G."/>
            <person name="Drula E."/>
            <person name="Henrissat B."/>
            <person name="Hansel C."/>
            <person name="Singer S."/>
            <person name="Hutchinson M.I."/>
            <person name="de Vries R.P."/>
            <person name="Natvig D.O."/>
            <person name="Powell A.J."/>
            <person name="Tsang A."/>
            <person name="Grigoriev I.V."/>
        </authorList>
    </citation>
    <scope>NUCLEOTIDE SEQUENCE [LARGE SCALE GENOMIC DNA]</scope>
    <source>
        <strain evidence="2 3">CBS 494.80</strain>
    </source>
</reference>
<accession>A0ABR4BRL6</accession>
<gene>
    <name evidence="2" type="ORF">VTL71DRAFT_10145</name>
</gene>
<feature type="signal peptide" evidence="1">
    <location>
        <begin position="1"/>
        <end position="20"/>
    </location>
</feature>
<evidence type="ECO:0000313" key="3">
    <source>
        <dbReference type="Proteomes" id="UP001595075"/>
    </source>
</evidence>
<proteinExistence type="predicted"/>
<sequence>MLTTTLFTTLLFAITVTASAFPAALTTTKPRSCKKPFCTSFCPDGTPFDCCVTYVRDPCSDHQLPPIYPPLKPCTGVDDFECQCRCQKFPKYVKLFPSKPSLNYLDSNSGMEYIPCFSCLTISLLSSSLINFGHFASLVNVFRREDERDA</sequence>
<feature type="chain" id="PRO_5045439187" evidence="1">
    <location>
        <begin position="21"/>
        <end position="150"/>
    </location>
</feature>
<dbReference type="Proteomes" id="UP001595075">
    <property type="component" value="Unassembled WGS sequence"/>
</dbReference>
<keyword evidence="1" id="KW-0732">Signal</keyword>
<dbReference type="EMBL" id="JAZHXI010000026">
    <property type="protein sequence ID" value="KAL2059761.1"/>
    <property type="molecule type" value="Genomic_DNA"/>
</dbReference>
<comment type="caution">
    <text evidence="2">The sequence shown here is derived from an EMBL/GenBank/DDBJ whole genome shotgun (WGS) entry which is preliminary data.</text>
</comment>
<organism evidence="2 3">
    <name type="scientific">Oculimacula yallundae</name>
    <dbReference type="NCBI Taxonomy" id="86028"/>
    <lineage>
        <taxon>Eukaryota</taxon>
        <taxon>Fungi</taxon>
        <taxon>Dikarya</taxon>
        <taxon>Ascomycota</taxon>
        <taxon>Pezizomycotina</taxon>
        <taxon>Leotiomycetes</taxon>
        <taxon>Helotiales</taxon>
        <taxon>Ploettnerulaceae</taxon>
        <taxon>Oculimacula</taxon>
    </lineage>
</organism>
<keyword evidence="3" id="KW-1185">Reference proteome</keyword>
<evidence type="ECO:0000256" key="1">
    <source>
        <dbReference type="SAM" id="SignalP"/>
    </source>
</evidence>
<name>A0ABR4BRL6_9HELO</name>
<protein>
    <submittedName>
        <fullName evidence="2">Uncharacterized protein</fullName>
    </submittedName>
</protein>